<dbReference type="InterPro" id="IPR000504">
    <property type="entry name" value="RRM_dom"/>
</dbReference>
<evidence type="ECO:0000256" key="5">
    <source>
        <dbReference type="SAM" id="MobiDB-lite"/>
    </source>
</evidence>
<name>A0A482VJ47_ASBVE</name>
<dbReference type="InterPro" id="IPR035979">
    <property type="entry name" value="RBD_domain_sf"/>
</dbReference>
<feature type="region of interest" description="Disordered" evidence="5">
    <location>
        <begin position="302"/>
        <end position="349"/>
    </location>
</feature>
<feature type="compositionally biased region" description="Basic and acidic residues" evidence="5">
    <location>
        <begin position="364"/>
        <end position="378"/>
    </location>
</feature>
<dbReference type="PROSITE" id="PS50102">
    <property type="entry name" value="RRM"/>
    <property type="match status" value="1"/>
</dbReference>
<dbReference type="STRING" id="1661398.A0A482VJ47"/>
<dbReference type="PANTHER" id="PTHR15683:SF8">
    <property type="entry name" value="SCAFFOLD ATTACHMENT FACTOR B, ISOFORM B"/>
    <property type="match status" value="1"/>
</dbReference>
<accession>A0A482VJ47</accession>
<feature type="compositionally biased region" description="Basic and acidic residues" evidence="5">
    <location>
        <begin position="25"/>
        <end position="37"/>
    </location>
</feature>
<dbReference type="OrthoDB" id="6159259at2759"/>
<feature type="compositionally biased region" description="Basic and acidic residues" evidence="5">
    <location>
        <begin position="108"/>
        <end position="144"/>
    </location>
</feature>
<dbReference type="AlphaFoldDB" id="A0A482VJ47"/>
<evidence type="ECO:0000256" key="4">
    <source>
        <dbReference type="PROSITE-ProRule" id="PRU00176"/>
    </source>
</evidence>
<feature type="compositionally biased region" description="Low complexity" evidence="5">
    <location>
        <begin position="508"/>
        <end position="519"/>
    </location>
</feature>
<feature type="region of interest" description="Disordered" evidence="5">
    <location>
        <begin position="20"/>
        <end position="146"/>
    </location>
</feature>
<dbReference type="GO" id="GO:0003723">
    <property type="term" value="F:RNA binding"/>
    <property type="evidence" value="ECO:0007669"/>
    <property type="project" value="UniProtKB-UniRule"/>
</dbReference>
<comment type="subcellular location">
    <subcellularLocation>
        <location evidence="1">Nucleus</location>
    </subcellularLocation>
</comment>
<keyword evidence="3" id="KW-0539">Nucleus</keyword>
<dbReference type="GO" id="GO:0043565">
    <property type="term" value="F:sequence-specific DNA binding"/>
    <property type="evidence" value="ECO:0007669"/>
    <property type="project" value="TreeGrafter"/>
</dbReference>
<dbReference type="PANTHER" id="PTHR15683">
    <property type="entry name" value="SCAFFOLD ATTACHMENT FACTOR B-RELATED"/>
    <property type="match status" value="1"/>
</dbReference>
<dbReference type="SUPFAM" id="SSF54928">
    <property type="entry name" value="RNA-binding domain, RBD"/>
    <property type="match status" value="1"/>
</dbReference>
<comment type="caution">
    <text evidence="7">The sequence shown here is derived from an EMBL/GenBank/DDBJ whole genome shotgun (WGS) entry which is preliminary data.</text>
</comment>
<evidence type="ECO:0000313" key="8">
    <source>
        <dbReference type="Proteomes" id="UP000292052"/>
    </source>
</evidence>
<keyword evidence="2 4" id="KW-0694">RNA-binding</keyword>
<evidence type="ECO:0000256" key="1">
    <source>
        <dbReference type="ARBA" id="ARBA00004123"/>
    </source>
</evidence>
<feature type="region of interest" description="Disordered" evidence="5">
    <location>
        <begin position="236"/>
        <end position="264"/>
    </location>
</feature>
<keyword evidence="8" id="KW-1185">Reference proteome</keyword>
<dbReference type="EMBL" id="QDEB01095000">
    <property type="protein sequence ID" value="RZC32733.1"/>
    <property type="molecule type" value="Genomic_DNA"/>
</dbReference>
<feature type="region of interest" description="Disordered" evidence="5">
    <location>
        <begin position="364"/>
        <end position="538"/>
    </location>
</feature>
<dbReference type="InterPro" id="IPR012677">
    <property type="entry name" value="Nucleotide-bd_a/b_plait_sf"/>
</dbReference>
<dbReference type="GO" id="GO:0006357">
    <property type="term" value="P:regulation of transcription by RNA polymerase II"/>
    <property type="evidence" value="ECO:0007669"/>
    <property type="project" value="TreeGrafter"/>
</dbReference>
<feature type="compositionally biased region" description="Basic and acidic residues" evidence="5">
    <location>
        <begin position="431"/>
        <end position="452"/>
    </location>
</feature>
<evidence type="ECO:0000256" key="2">
    <source>
        <dbReference type="ARBA" id="ARBA00022884"/>
    </source>
</evidence>
<sequence>MAESKVDGVVDELLLGDGFSIVDSTKGDGGDHADTKKKPSVPSKTDKKTEVKKEPAKPEEKKAEKVAAKEEKVEEPPKDDPPKDDAKVNGHDAKSDALLITTEEDLDLTEKDKKSEADVKEESDKPKKESESKEKEKPDKRKQGDVWVSNITRHVKATDLKKHFSRHGKVLTAKIVTNGKSFFGYILMENSDVANKCVRSLHGSSLDGRKITVSRQRPDQRRTVTERKATVKTVKPERKVEKKPEEKKMEKIESKKDDALASAKRTEERLRREVEFLKREVARLKRYLSDEQRRMRIEQQKNRTLGRELQEAESKLRDERRKIDRERDLFEKNQRTDRVKMENDRSLIKKELEEVKKLREYLKRKLEEEQSRPVERRPRASSPYAYSSKRFRESSGGEKGSKYVEERTRTPPSPPKLSSRSKRSPVNSFAVEKERRGPSHHYNMSEREEVGRHGSSLVMPTKPSTPAAPRNIWPSFHQEVWRMPPGATTSTPFPSSQSSYPRQSEYNSTSSSSKGPSYSQQRDFSKRDHYNSSSVRKY</sequence>
<evidence type="ECO:0000313" key="7">
    <source>
        <dbReference type="EMBL" id="RZC32733.1"/>
    </source>
</evidence>
<proteinExistence type="predicted"/>
<feature type="domain" description="RRM" evidence="6">
    <location>
        <begin position="144"/>
        <end position="218"/>
    </location>
</feature>
<dbReference type="Pfam" id="PF00076">
    <property type="entry name" value="RRM_1"/>
    <property type="match status" value="1"/>
</dbReference>
<gene>
    <name evidence="7" type="ORF">BDFB_004650</name>
</gene>
<reference evidence="7 8" key="1">
    <citation type="submission" date="2017-03" db="EMBL/GenBank/DDBJ databases">
        <title>Genome of the blue death feigning beetle - Asbolus verrucosus.</title>
        <authorList>
            <person name="Rider S.D."/>
        </authorList>
    </citation>
    <scope>NUCLEOTIDE SEQUENCE [LARGE SCALE GENOMIC DNA]</scope>
    <source>
        <strain evidence="7">Butters</strain>
        <tissue evidence="7">Head and leg muscle</tissue>
    </source>
</reference>
<dbReference type="GO" id="GO:0050684">
    <property type="term" value="P:regulation of mRNA processing"/>
    <property type="evidence" value="ECO:0007669"/>
    <property type="project" value="TreeGrafter"/>
</dbReference>
<dbReference type="SMART" id="SM00360">
    <property type="entry name" value="RRM"/>
    <property type="match status" value="1"/>
</dbReference>
<dbReference type="Gene3D" id="3.30.70.330">
    <property type="match status" value="1"/>
</dbReference>
<feature type="compositionally biased region" description="Low complexity" evidence="5">
    <location>
        <begin position="488"/>
        <end position="501"/>
    </location>
</feature>
<dbReference type="GO" id="GO:0005634">
    <property type="term" value="C:nucleus"/>
    <property type="evidence" value="ECO:0007669"/>
    <property type="project" value="UniProtKB-SubCell"/>
</dbReference>
<feature type="compositionally biased region" description="Basic and acidic residues" evidence="5">
    <location>
        <begin position="390"/>
        <end position="409"/>
    </location>
</feature>
<evidence type="ECO:0000256" key="3">
    <source>
        <dbReference type="ARBA" id="ARBA00023242"/>
    </source>
</evidence>
<dbReference type="Proteomes" id="UP000292052">
    <property type="component" value="Unassembled WGS sequence"/>
</dbReference>
<feature type="compositionally biased region" description="Basic and acidic residues" evidence="5">
    <location>
        <begin position="44"/>
        <end position="95"/>
    </location>
</feature>
<evidence type="ECO:0000259" key="6">
    <source>
        <dbReference type="PROSITE" id="PS50102"/>
    </source>
</evidence>
<organism evidence="7 8">
    <name type="scientific">Asbolus verrucosus</name>
    <name type="common">Desert ironclad beetle</name>
    <dbReference type="NCBI Taxonomy" id="1661398"/>
    <lineage>
        <taxon>Eukaryota</taxon>
        <taxon>Metazoa</taxon>
        <taxon>Ecdysozoa</taxon>
        <taxon>Arthropoda</taxon>
        <taxon>Hexapoda</taxon>
        <taxon>Insecta</taxon>
        <taxon>Pterygota</taxon>
        <taxon>Neoptera</taxon>
        <taxon>Endopterygota</taxon>
        <taxon>Coleoptera</taxon>
        <taxon>Polyphaga</taxon>
        <taxon>Cucujiformia</taxon>
        <taxon>Tenebrionidae</taxon>
        <taxon>Pimeliinae</taxon>
        <taxon>Asbolus</taxon>
    </lineage>
</organism>
<dbReference type="InterPro" id="IPR051738">
    <property type="entry name" value="SAF_Modulators"/>
</dbReference>
<protein>
    <submittedName>
        <fullName evidence="7">RRM 6 and/or ADIP domain containing protein</fullName>
    </submittedName>
</protein>